<evidence type="ECO:0000313" key="3">
    <source>
        <dbReference type="Proteomes" id="UP001199644"/>
    </source>
</evidence>
<dbReference type="Proteomes" id="UP001199644">
    <property type="component" value="Unassembled WGS sequence"/>
</dbReference>
<dbReference type="PANTHER" id="PTHR42966">
    <property type="entry name" value="N-ACETYLNEURAMINATE SYNTHASE"/>
    <property type="match status" value="1"/>
</dbReference>
<dbReference type="GO" id="GO:0047444">
    <property type="term" value="F:N-acylneuraminate-9-phosphate synthase activity"/>
    <property type="evidence" value="ECO:0007669"/>
    <property type="project" value="TreeGrafter"/>
</dbReference>
<reference evidence="2" key="1">
    <citation type="submission" date="2021-12" db="EMBL/GenBank/DDBJ databases">
        <title>Prevalence of phenicol resistance gene fexA in Campylobacter isolated from poultry supply chain.</title>
        <authorList>
            <person name="Tang B."/>
            <person name="Zheng X."/>
            <person name="Lin J."/>
            <person name="Lin R."/>
            <person name="Yang H."/>
            <person name="Shen Z."/>
            <person name="Xia F."/>
        </authorList>
    </citation>
    <scope>NUCLEOTIDE SEQUENCE</scope>
    <source>
        <strain evidence="2">CJHN2011004</strain>
    </source>
</reference>
<feature type="domain" description="PseI/NeuA/B-like" evidence="1">
    <location>
        <begin position="24"/>
        <end position="118"/>
    </location>
</feature>
<sequence>MKKTLIIAEAGVNHNGDLNLAKKLIEIAADSGADFVKFQSFKAKNCISTKAKKAPYQLKTTASDESQLQMVQKLELDLKAHKELILHAKKCNIAFLSTPFDLESVDLLYELGLKIFKI</sequence>
<dbReference type="AlphaFoldDB" id="A0AAW5EJK6"/>
<organism evidence="2 3">
    <name type="scientific">Campylobacter jejuni</name>
    <dbReference type="NCBI Taxonomy" id="197"/>
    <lineage>
        <taxon>Bacteria</taxon>
        <taxon>Pseudomonadati</taxon>
        <taxon>Campylobacterota</taxon>
        <taxon>Epsilonproteobacteria</taxon>
        <taxon>Campylobacterales</taxon>
        <taxon>Campylobacteraceae</taxon>
        <taxon>Campylobacter</taxon>
    </lineage>
</organism>
<dbReference type="GO" id="GO:0016051">
    <property type="term" value="P:carbohydrate biosynthetic process"/>
    <property type="evidence" value="ECO:0007669"/>
    <property type="project" value="InterPro"/>
</dbReference>
<dbReference type="SUPFAM" id="SSF51569">
    <property type="entry name" value="Aldolase"/>
    <property type="match status" value="1"/>
</dbReference>
<dbReference type="EMBL" id="JAJUOL010000762">
    <property type="protein sequence ID" value="MCH3853210.1"/>
    <property type="molecule type" value="Genomic_DNA"/>
</dbReference>
<dbReference type="EC" id="2.5.1.101" evidence="2"/>
<accession>A0AAW5EJK6</accession>
<keyword evidence="2" id="KW-0808">Transferase</keyword>
<dbReference type="Pfam" id="PF03102">
    <property type="entry name" value="NeuB"/>
    <property type="match status" value="1"/>
</dbReference>
<feature type="non-terminal residue" evidence="2">
    <location>
        <position position="118"/>
    </location>
</feature>
<name>A0AAW5EJK6_CAMJU</name>
<protein>
    <submittedName>
        <fullName evidence="2">N,N'-diacetyllegionaminate synthase</fullName>
        <ecNumber evidence="2">2.5.1.101</ecNumber>
    </submittedName>
</protein>
<dbReference type="InterPro" id="IPR013132">
    <property type="entry name" value="PseI/NeuA/B-like_N"/>
</dbReference>
<dbReference type="InterPro" id="IPR051690">
    <property type="entry name" value="PseI-like"/>
</dbReference>
<comment type="caution">
    <text evidence="2">The sequence shown here is derived from an EMBL/GenBank/DDBJ whole genome shotgun (WGS) entry which is preliminary data.</text>
</comment>
<dbReference type="Gene3D" id="3.20.20.70">
    <property type="entry name" value="Aldolase class I"/>
    <property type="match status" value="1"/>
</dbReference>
<proteinExistence type="predicted"/>
<evidence type="ECO:0000313" key="2">
    <source>
        <dbReference type="EMBL" id="MCH3853210.1"/>
    </source>
</evidence>
<gene>
    <name evidence="2" type="primary">legI</name>
    <name evidence="2" type="ORF">LZC39_14045</name>
</gene>
<dbReference type="PANTHER" id="PTHR42966:SF1">
    <property type="entry name" value="SIALIC ACID SYNTHASE"/>
    <property type="match status" value="1"/>
</dbReference>
<evidence type="ECO:0000259" key="1">
    <source>
        <dbReference type="Pfam" id="PF03102"/>
    </source>
</evidence>
<dbReference type="InterPro" id="IPR013785">
    <property type="entry name" value="Aldolase_TIM"/>
</dbReference>